<dbReference type="Proteomes" id="UP000242942">
    <property type="component" value="Unassembled WGS sequence"/>
</dbReference>
<organism evidence="2 3">
    <name type="scientific">Plasmodium ovale</name>
    <name type="common">malaria parasite P. ovale</name>
    <dbReference type="NCBI Taxonomy" id="36330"/>
    <lineage>
        <taxon>Eukaryota</taxon>
        <taxon>Sar</taxon>
        <taxon>Alveolata</taxon>
        <taxon>Apicomplexa</taxon>
        <taxon>Aconoidasida</taxon>
        <taxon>Haemosporida</taxon>
        <taxon>Plasmodiidae</taxon>
        <taxon>Plasmodium</taxon>
        <taxon>Plasmodium (Plasmodium)</taxon>
    </lineage>
</organism>
<dbReference type="OrthoDB" id="381989at2759"/>
<dbReference type="VEuPathDB" id="PlasmoDB:POWCR01_000120000"/>
<feature type="region of interest" description="Disordered" evidence="1">
    <location>
        <begin position="229"/>
        <end position="252"/>
    </location>
</feature>
<accession>A0A1D3JE32</accession>
<keyword evidence="3" id="KW-1185">Reference proteome</keyword>
<dbReference type="EMBL" id="FLRI01000317">
    <property type="protein sequence ID" value="SBT84090.1"/>
    <property type="molecule type" value="Genomic_DNA"/>
</dbReference>
<evidence type="ECO:0000313" key="2">
    <source>
        <dbReference type="EMBL" id="SBT84090.1"/>
    </source>
</evidence>
<evidence type="ECO:0000313" key="3">
    <source>
        <dbReference type="Proteomes" id="UP000242942"/>
    </source>
</evidence>
<evidence type="ECO:0000256" key="1">
    <source>
        <dbReference type="SAM" id="MobiDB-lite"/>
    </source>
</evidence>
<sequence>MSASNSDGDPGDFSGSSATDLYSEQFYGDLNREYPDLSDYSKECDEIYFRNNKEEVKKICEKLIRHLEKSPLWKHENPKYDVCRLLNYWIYEKLSDIFKDENTSHYINIAFGNLQGIWNNRYYYSSSISHLNKCKLKFEIVDHQDWEKRKKLYDYCVDYDVLYKMAKNFDNDCKYYKQIKKNETIYKHFEEQCPPKNNNCPEFYNNCKQYNPNVVLSDLPCHKKMEETEPPAKTRIGGDPLAQAQPHESYQHGSVLPKMEADTQGAGSTTDTSQIGTTIGHSILGVTPVLLTASALYRYTPIGSWLRNLGGNNPSNMGNIEGEMEGFFGSTQESSNMFFDGGENYISYQPM</sequence>
<dbReference type="Pfam" id="PF05795">
    <property type="entry name" value="Plasmodium_Vir"/>
    <property type="match status" value="1"/>
</dbReference>
<proteinExistence type="predicted"/>
<dbReference type="AlphaFoldDB" id="A0A1D3JE32"/>
<gene>
    <name evidence="2" type="primary">PocGH01_00171400</name>
    <name evidence="2" type="ORF">POCGH01_00171400</name>
</gene>
<name>A0A1D3JE32_PLAOA</name>
<protein>
    <submittedName>
        <fullName evidence="2">PIR protein</fullName>
    </submittedName>
</protein>
<reference evidence="2 3" key="1">
    <citation type="submission" date="2016-06" db="EMBL/GenBank/DDBJ databases">
        <authorList>
            <consortium name="Pathogen Informatics"/>
        </authorList>
    </citation>
    <scope>NUCLEOTIDE SEQUENCE [LARGE SCALE GENOMIC DNA]</scope>
    <source>
        <strain evidence="2">PocGH01</strain>
    </source>
</reference>
<dbReference type="VEuPathDB" id="PlasmoDB:PocGH01_00171400"/>
<dbReference type="InterPro" id="IPR008780">
    <property type="entry name" value="Plasmodium_Vir"/>
</dbReference>